<sequence>MAQETPSETPLPAGVPEGSRKDKRTTYLWSRSTNGPVGENAPGSEAASATSTTLGPEPAKKLDPKEFHENFPAGGKQPEQQHGGIPSISEAVKTIKTEDFLTVSQTPCARDGFLAGIASGAGLGALKYVFRGTPLKAANWAVGGFLMGSIASFEYCQYQRRQERVRMKRTVEVYQETMAEKRAREAEALEKRRLDEEAAKASQRAWYKFW</sequence>
<name>A0A8H6KSV2_9PEZI</name>
<comment type="similarity">
    <text evidence="2 9">Belongs to the COX20 family.</text>
</comment>
<evidence type="ECO:0000256" key="2">
    <source>
        <dbReference type="ARBA" id="ARBA00009575"/>
    </source>
</evidence>
<evidence type="ECO:0000256" key="5">
    <source>
        <dbReference type="ARBA" id="ARBA00022792"/>
    </source>
</evidence>
<keyword evidence="4" id="KW-0812">Transmembrane</keyword>
<keyword evidence="5 9" id="KW-0999">Mitochondrion inner membrane</keyword>
<evidence type="ECO:0000256" key="3">
    <source>
        <dbReference type="ARBA" id="ARBA00017689"/>
    </source>
</evidence>
<dbReference type="PANTHER" id="PTHR31586">
    <property type="entry name" value="CYTOCHROME C OXIDASE PROTEIN 20"/>
    <property type="match status" value="1"/>
</dbReference>
<dbReference type="GO" id="GO:0033617">
    <property type="term" value="P:mitochondrial respiratory chain complex IV assembly"/>
    <property type="evidence" value="ECO:0007669"/>
    <property type="project" value="InterPro"/>
</dbReference>
<gene>
    <name evidence="11" type="ORF">CMUS01_05234</name>
</gene>
<dbReference type="InterPro" id="IPR022533">
    <property type="entry name" value="Cox20"/>
</dbReference>
<comment type="subcellular location">
    <subcellularLocation>
        <location evidence="1 9">Mitochondrion inner membrane</location>
    </subcellularLocation>
</comment>
<comment type="caution">
    <text evidence="11">The sequence shown here is derived from an EMBL/GenBank/DDBJ whole genome shotgun (WGS) entry which is preliminary data.</text>
</comment>
<keyword evidence="12" id="KW-1185">Reference proteome</keyword>
<evidence type="ECO:0000313" key="11">
    <source>
        <dbReference type="EMBL" id="KAF6836920.1"/>
    </source>
</evidence>
<feature type="region of interest" description="Disordered" evidence="10">
    <location>
        <begin position="1"/>
        <end position="85"/>
    </location>
</feature>
<dbReference type="Proteomes" id="UP000639643">
    <property type="component" value="Unassembled WGS sequence"/>
</dbReference>
<dbReference type="PIRSF" id="PIRSF007871">
    <property type="entry name" value="Cox20"/>
    <property type="match status" value="1"/>
</dbReference>
<dbReference type="OrthoDB" id="14603at2759"/>
<dbReference type="Pfam" id="PF12597">
    <property type="entry name" value="Cox20"/>
    <property type="match status" value="1"/>
</dbReference>
<proteinExistence type="inferred from homology"/>
<keyword evidence="6" id="KW-1133">Transmembrane helix</keyword>
<dbReference type="GO" id="GO:0005743">
    <property type="term" value="C:mitochondrial inner membrane"/>
    <property type="evidence" value="ECO:0007669"/>
    <property type="project" value="UniProtKB-SubCell"/>
</dbReference>
<evidence type="ECO:0000256" key="7">
    <source>
        <dbReference type="ARBA" id="ARBA00023128"/>
    </source>
</evidence>
<feature type="compositionally biased region" description="Basic and acidic residues" evidence="10">
    <location>
        <begin position="58"/>
        <end position="69"/>
    </location>
</feature>
<keyword evidence="8 9" id="KW-0472">Membrane</keyword>
<evidence type="ECO:0000256" key="9">
    <source>
        <dbReference type="PIRNR" id="PIRNR007871"/>
    </source>
</evidence>
<evidence type="ECO:0000256" key="1">
    <source>
        <dbReference type="ARBA" id="ARBA00004273"/>
    </source>
</evidence>
<reference evidence="11" key="1">
    <citation type="journal article" date="2020" name="Phytopathology">
        <title>Genome Sequence Resources of Colletotrichum truncatum, C. plurivorum, C. musicola, and C. sojae: Four Species Pathogenic to Soybean (Glycine max).</title>
        <authorList>
            <person name="Rogerio F."/>
            <person name="Boufleur T.R."/>
            <person name="Ciampi-Guillardi M."/>
            <person name="Sukno S.A."/>
            <person name="Thon M.R."/>
            <person name="Massola Junior N.S."/>
            <person name="Baroncelli R."/>
        </authorList>
    </citation>
    <scope>NUCLEOTIDE SEQUENCE</scope>
    <source>
        <strain evidence="11">LFN0074</strain>
    </source>
</reference>
<evidence type="ECO:0000256" key="4">
    <source>
        <dbReference type="ARBA" id="ARBA00022692"/>
    </source>
</evidence>
<keyword evidence="7 9" id="KW-0496">Mitochondrion</keyword>
<dbReference type="PANTHER" id="PTHR31586:SF1">
    <property type="entry name" value="CYTOCHROME C OXIDASE ASSEMBLY PROTEIN COX20, MITOCHONDRIAL"/>
    <property type="match status" value="1"/>
</dbReference>
<evidence type="ECO:0000256" key="8">
    <source>
        <dbReference type="ARBA" id="ARBA00023136"/>
    </source>
</evidence>
<evidence type="ECO:0000313" key="12">
    <source>
        <dbReference type="Proteomes" id="UP000639643"/>
    </source>
</evidence>
<accession>A0A8H6KSV2</accession>
<protein>
    <recommendedName>
        <fullName evidence="3 9">Cytochrome c oxidase assembly protein COX20, mitochondrial</fullName>
    </recommendedName>
</protein>
<evidence type="ECO:0000256" key="10">
    <source>
        <dbReference type="SAM" id="MobiDB-lite"/>
    </source>
</evidence>
<dbReference type="AlphaFoldDB" id="A0A8H6KSV2"/>
<comment type="function">
    <text evidence="9">Involved in the assembly of the cytochrome c oxidase complex.</text>
</comment>
<organism evidence="11 12">
    <name type="scientific">Colletotrichum musicola</name>
    <dbReference type="NCBI Taxonomy" id="2175873"/>
    <lineage>
        <taxon>Eukaryota</taxon>
        <taxon>Fungi</taxon>
        <taxon>Dikarya</taxon>
        <taxon>Ascomycota</taxon>
        <taxon>Pezizomycotina</taxon>
        <taxon>Sordariomycetes</taxon>
        <taxon>Hypocreomycetidae</taxon>
        <taxon>Glomerellales</taxon>
        <taxon>Glomerellaceae</taxon>
        <taxon>Colletotrichum</taxon>
        <taxon>Colletotrichum orchidearum species complex</taxon>
    </lineage>
</organism>
<dbReference type="EMBL" id="WIGM01000152">
    <property type="protein sequence ID" value="KAF6836920.1"/>
    <property type="molecule type" value="Genomic_DNA"/>
</dbReference>
<evidence type="ECO:0000256" key="6">
    <source>
        <dbReference type="ARBA" id="ARBA00022989"/>
    </source>
</evidence>